<reference evidence="1" key="1">
    <citation type="submission" date="2023-07" db="EMBL/GenBank/DDBJ databases">
        <title>Black Yeasts Isolated from many extreme environments.</title>
        <authorList>
            <person name="Coleine C."/>
            <person name="Stajich J.E."/>
            <person name="Selbmann L."/>
        </authorList>
    </citation>
    <scope>NUCLEOTIDE SEQUENCE</scope>
    <source>
        <strain evidence="1">CCFEE 5714</strain>
    </source>
</reference>
<sequence length="551" mass="61615">MNTILMIAGVVKYQKDITNGVATVYEGNCDIVDSWMTWLHIMINALSSILLGASNYTMQCLASPTRKEIDRAHAKGDWLDIGIPSVRNIMGRVSWKRAVLWSLHQAVSPSIPIHLLYNSVVFKAVDSNRYYALLVNEGFLEDKRLSLAGTPDCRHWSEECSAIEKVQRTFARNLGDTSLVQRLEPEECIVKYGVQHLSGRSDLLLITSDHGQAHAANNTEYYTRYGGSDWGTIYGGLPFQWICGRYLTMATCDIQSVKQNASKWTLEGRKIDYCLSQLEKRRHCKLQFSLGILAAVIAMNFCKCASLFYTYWVERDQPLVTVGDALASFLDNPDELTKGRCLMSRFDVSRGPLLWRPVETGLACAKPPAATHYAPALRHWSAAATQTRWFVTMGLSTCVLTAAAALLGDGASDISRAWDLSPFALGFGKADVRATVARVGRHADLVSVVLLANLPQALYSFLYLTYNGLITSFLLATDWSQFFLRPKTLRVSAPRGLQRSTYYLQLPFWYSIPLIIASTTLNWLISQSVFVLRIEEWQDGKPVQSLSQGTC</sequence>
<accession>A0ACC3NH33</accession>
<comment type="caution">
    <text evidence="1">The sequence shown here is derived from an EMBL/GenBank/DDBJ whole genome shotgun (WGS) entry which is preliminary data.</text>
</comment>
<proteinExistence type="predicted"/>
<gene>
    <name evidence="1" type="ORF">LTR37_006327</name>
</gene>
<evidence type="ECO:0000313" key="1">
    <source>
        <dbReference type="EMBL" id="KAK3716697.1"/>
    </source>
</evidence>
<organism evidence="1 2">
    <name type="scientific">Vermiconidia calcicola</name>
    <dbReference type="NCBI Taxonomy" id="1690605"/>
    <lineage>
        <taxon>Eukaryota</taxon>
        <taxon>Fungi</taxon>
        <taxon>Dikarya</taxon>
        <taxon>Ascomycota</taxon>
        <taxon>Pezizomycotina</taxon>
        <taxon>Dothideomycetes</taxon>
        <taxon>Dothideomycetidae</taxon>
        <taxon>Mycosphaerellales</taxon>
        <taxon>Extremaceae</taxon>
        <taxon>Vermiconidia</taxon>
    </lineage>
</organism>
<keyword evidence="2" id="KW-1185">Reference proteome</keyword>
<dbReference type="Proteomes" id="UP001281147">
    <property type="component" value="Unassembled WGS sequence"/>
</dbReference>
<evidence type="ECO:0000313" key="2">
    <source>
        <dbReference type="Proteomes" id="UP001281147"/>
    </source>
</evidence>
<dbReference type="EMBL" id="JAUTXU010000041">
    <property type="protein sequence ID" value="KAK3716697.1"/>
    <property type="molecule type" value="Genomic_DNA"/>
</dbReference>
<protein>
    <submittedName>
        <fullName evidence="1">Uncharacterized protein</fullName>
    </submittedName>
</protein>
<name>A0ACC3NH33_9PEZI</name>